<evidence type="ECO:0000259" key="1">
    <source>
        <dbReference type="PROSITE" id="PS50181"/>
    </source>
</evidence>
<protein>
    <recommendedName>
        <fullName evidence="1">F-box domain-containing protein</fullName>
    </recommendedName>
</protein>
<gene>
    <name evidence="2" type="primary">LOC110729555</name>
</gene>
<dbReference type="OrthoDB" id="10257471at2759"/>
<dbReference type="SUPFAM" id="SSF81383">
    <property type="entry name" value="F-box domain"/>
    <property type="match status" value="1"/>
</dbReference>
<dbReference type="Pfam" id="PF24104">
    <property type="entry name" value="At5g52880_ARM"/>
    <property type="match status" value="1"/>
</dbReference>
<dbReference type="Gramene" id="AUR62021081-RA">
    <property type="protein sequence ID" value="AUR62021081-RA:cds"/>
    <property type="gene ID" value="AUR62021081"/>
</dbReference>
<dbReference type="KEGG" id="cqi:110729555"/>
<dbReference type="GeneID" id="110729555"/>
<dbReference type="InterPro" id="IPR036047">
    <property type="entry name" value="F-box-like_dom_sf"/>
</dbReference>
<dbReference type="Proteomes" id="UP000596660">
    <property type="component" value="Unplaced"/>
</dbReference>
<dbReference type="PANTHER" id="PTHR47744">
    <property type="entry name" value="OS05G0526300 PROTEIN"/>
    <property type="match status" value="1"/>
</dbReference>
<sequence>MSGALRRYQKLELRKSLTLSYRYPIACTELAGILRSAYAKSPKPLQSLLLEDTIAAFRLLPQMQTQSAVSAANLLSQSAEAALPKQKRSLAAAEFKQAKVAYKRRAKTQLEEKDPVQLPQDVLVHLFNFLDLPSIVSAGMVCRSWNAAATDNYLWQFHYNCHFGDSQSILKGEGFQGGVTADGRQHTASNGVFKDANYDWKDAFRRTYLGLPSWRYKYNRGYCCHCSSIVWLSNLKCPKKHLSQQQLRPMSPSQIVRYIFDDLKIWWLIHDSDSESDEDEGPGNRFWAYIMH</sequence>
<keyword evidence="3" id="KW-1185">Reference proteome</keyword>
<evidence type="ECO:0000313" key="2">
    <source>
        <dbReference type="EnsemblPlants" id="AUR62021081-RA:cds"/>
    </source>
</evidence>
<organism evidence="2 3">
    <name type="scientific">Chenopodium quinoa</name>
    <name type="common">Quinoa</name>
    <dbReference type="NCBI Taxonomy" id="63459"/>
    <lineage>
        <taxon>Eukaryota</taxon>
        <taxon>Viridiplantae</taxon>
        <taxon>Streptophyta</taxon>
        <taxon>Embryophyta</taxon>
        <taxon>Tracheophyta</taxon>
        <taxon>Spermatophyta</taxon>
        <taxon>Magnoliopsida</taxon>
        <taxon>eudicotyledons</taxon>
        <taxon>Gunneridae</taxon>
        <taxon>Pentapetalae</taxon>
        <taxon>Caryophyllales</taxon>
        <taxon>Chenopodiaceae</taxon>
        <taxon>Chenopodioideae</taxon>
        <taxon>Atripliceae</taxon>
        <taxon>Chenopodium</taxon>
    </lineage>
</organism>
<evidence type="ECO:0000313" key="3">
    <source>
        <dbReference type="Proteomes" id="UP000596660"/>
    </source>
</evidence>
<dbReference type="Gene3D" id="1.20.1280.50">
    <property type="match status" value="1"/>
</dbReference>
<dbReference type="SMART" id="SM00256">
    <property type="entry name" value="FBOX"/>
    <property type="match status" value="1"/>
</dbReference>
<dbReference type="PANTHER" id="PTHR47744:SF1">
    <property type="entry name" value="OS05G0526300 PROTEIN"/>
    <property type="match status" value="1"/>
</dbReference>
<dbReference type="PROSITE" id="PS50181">
    <property type="entry name" value="FBOX"/>
    <property type="match status" value="1"/>
</dbReference>
<dbReference type="InterPro" id="IPR057039">
    <property type="entry name" value="At5g52880_ARM"/>
</dbReference>
<proteinExistence type="predicted"/>
<dbReference type="InterPro" id="IPR001810">
    <property type="entry name" value="F-box_dom"/>
</dbReference>
<reference evidence="2" key="2">
    <citation type="submission" date="2021-03" db="UniProtKB">
        <authorList>
            <consortium name="EnsemblPlants"/>
        </authorList>
    </citation>
    <scope>IDENTIFICATION</scope>
</reference>
<dbReference type="AlphaFoldDB" id="A0A803M030"/>
<name>A0A803M030_CHEQI</name>
<dbReference type="RefSeq" id="XP_021764988.1">
    <property type="nucleotide sequence ID" value="XM_021909296.1"/>
</dbReference>
<reference evidence="2" key="1">
    <citation type="journal article" date="2017" name="Nature">
        <title>The genome of Chenopodium quinoa.</title>
        <authorList>
            <person name="Jarvis D.E."/>
            <person name="Ho Y.S."/>
            <person name="Lightfoot D.J."/>
            <person name="Schmoeckel S.M."/>
            <person name="Li B."/>
            <person name="Borm T.J.A."/>
            <person name="Ohyanagi H."/>
            <person name="Mineta K."/>
            <person name="Michell C.T."/>
            <person name="Saber N."/>
            <person name="Kharbatia N.M."/>
            <person name="Rupper R.R."/>
            <person name="Sharp A.R."/>
            <person name="Dally N."/>
            <person name="Boughton B.A."/>
            <person name="Woo Y.H."/>
            <person name="Gao G."/>
            <person name="Schijlen E.G.W.M."/>
            <person name="Guo X."/>
            <person name="Momin A.A."/>
            <person name="Negrao S."/>
            <person name="Al-Babili S."/>
            <person name="Gehring C."/>
            <person name="Roessner U."/>
            <person name="Jung C."/>
            <person name="Murphy K."/>
            <person name="Arold S.T."/>
            <person name="Gojobori T."/>
            <person name="van der Linden C.G."/>
            <person name="van Loo E.N."/>
            <person name="Jellen E.N."/>
            <person name="Maughan P.J."/>
            <person name="Tester M."/>
        </authorList>
    </citation>
    <scope>NUCLEOTIDE SEQUENCE [LARGE SCALE GENOMIC DNA]</scope>
    <source>
        <strain evidence="2">cv. PI 614886</strain>
    </source>
</reference>
<accession>A0A803M030</accession>
<dbReference type="EnsemblPlants" id="AUR62021081-RA">
    <property type="protein sequence ID" value="AUR62021081-RA:cds"/>
    <property type="gene ID" value="AUR62021081"/>
</dbReference>
<dbReference type="OMA" id="LWAYPRR"/>
<feature type="domain" description="F-box" evidence="1">
    <location>
        <begin position="112"/>
        <end position="158"/>
    </location>
</feature>
<dbReference type="Pfam" id="PF12937">
    <property type="entry name" value="F-box-like"/>
    <property type="match status" value="1"/>
</dbReference>